<dbReference type="InterPro" id="IPR001853">
    <property type="entry name" value="DSBA-like_thioredoxin_dom"/>
</dbReference>
<dbReference type="SUPFAM" id="SSF52833">
    <property type="entry name" value="Thioredoxin-like"/>
    <property type="match status" value="1"/>
</dbReference>
<sequence length="201" mass="22591">MSKGPIEFYYDFSSPYGYIGAMRIEDIAAAHDREILWRPILLGVIFKATNSAPLMHVPLKGEYSKHDFARTARYYNVPYKLPSKFPIASQAPARGHYWLEEQDKGLAKRFSLAVFNAYFVEDKDVSSPEVAADIAHALGVDRAAFLEAIQAPEIKQRLKDETQAAVDKGVCGSPFFIVDGEPFWGSDRLPMLSAWLERGGW</sequence>
<dbReference type="EC" id="5.99.1.4" evidence="1"/>
<dbReference type="PANTHER" id="PTHR42943">
    <property type="entry name" value="GLUTATHIONE S-TRANSFERASE KAPPA"/>
    <property type="match status" value="1"/>
</dbReference>
<dbReference type="PIRSF" id="PIRSF006386">
    <property type="entry name" value="HCCAis_GSTk"/>
    <property type="match status" value="1"/>
</dbReference>
<comment type="caution">
    <text evidence="4">The sequence shown here is derived from an EMBL/GenBank/DDBJ whole genome shotgun (WGS) entry which is preliminary data.</text>
</comment>
<accession>K9H3U6</accession>
<dbReference type="PATRIC" id="fig|1238182.3.peg.1124"/>
<name>K9H3U6_9PROT</name>
<evidence type="ECO:0000256" key="2">
    <source>
        <dbReference type="PIRSR" id="PIRSR006386-1"/>
    </source>
</evidence>
<dbReference type="EMBL" id="ANHY01000005">
    <property type="protein sequence ID" value="EKV31704.1"/>
    <property type="molecule type" value="Genomic_DNA"/>
</dbReference>
<dbReference type="InterPro" id="IPR014440">
    <property type="entry name" value="HCCAis_GSTk"/>
</dbReference>
<keyword evidence="1 4" id="KW-0413">Isomerase</keyword>
<evidence type="ECO:0000259" key="3">
    <source>
        <dbReference type="Pfam" id="PF01323"/>
    </source>
</evidence>
<organism evidence="4 5">
    <name type="scientific">Caenispirillum salinarum AK4</name>
    <dbReference type="NCBI Taxonomy" id="1238182"/>
    <lineage>
        <taxon>Bacteria</taxon>
        <taxon>Pseudomonadati</taxon>
        <taxon>Pseudomonadota</taxon>
        <taxon>Alphaproteobacteria</taxon>
        <taxon>Rhodospirillales</taxon>
        <taxon>Novispirillaceae</taxon>
        <taxon>Caenispirillum</taxon>
    </lineage>
</organism>
<dbReference type="OrthoDB" id="5244108at2"/>
<feature type="active site" description="Nucleophile" evidence="2">
    <location>
        <position position="14"/>
    </location>
</feature>
<keyword evidence="5" id="KW-1185">Reference proteome</keyword>
<comment type="similarity">
    <text evidence="1">Belongs to the GST superfamily. NadH family.</text>
</comment>
<dbReference type="Pfam" id="PF01323">
    <property type="entry name" value="DSBA"/>
    <property type="match status" value="1"/>
</dbReference>
<dbReference type="AlphaFoldDB" id="K9H3U6"/>
<reference evidence="4 5" key="1">
    <citation type="journal article" date="2013" name="Genome Announc.">
        <title>Draft Genome Sequence of an Alphaproteobacterium, Caenispirillum salinarum AK4(T), Isolated from a Solar Saltern.</title>
        <authorList>
            <person name="Khatri I."/>
            <person name="Singh A."/>
            <person name="Korpole S."/>
            <person name="Pinnaka A.K."/>
            <person name="Subramanian S."/>
        </authorList>
    </citation>
    <scope>NUCLEOTIDE SEQUENCE [LARGE SCALE GENOMIC DNA]</scope>
    <source>
        <strain evidence="4 5">AK4</strain>
    </source>
</reference>
<dbReference type="Proteomes" id="UP000009881">
    <property type="component" value="Unassembled WGS sequence"/>
</dbReference>
<comment type="catalytic activity">
    <reaction evidence="1">
        <text>2-hydroxychromene-2-carboxylate = (3E)-4-(2-hydroxyphenyl)-2-oxobut-3-enoate</text>
        <dbReference type="Rhea" id="RHEA:27401"/>
        <dbReference type="ChEBI" id="CHEBI:59350"/>
        <dbReference type="ChEBI" id="CHEBI:59353"/>
        <dbReference type="EC" id="5.99.1.4"/>
    </reaction>
</comment>
<dbReference type="InterPro" id="IPR036249">
    <property type="entry name" value="Thioredoxin-like_sf"/>
</dbReference>
<dbReference type="PANTHER" id="PTHR42943:SF2">
    <property type="entry name" value="GLUTATHIONE S-TRANSFERASE KAPPA 1"/>
    <property type="match status" value="1"/>
</dbReference>
<dbReference type="GO" id="GO:0006749">
    <property type="term" value="P:glutathione metabolic process"/>
    <property type="evidence" value="ECO:0007669"/>
    <property type="project" value="TreeGrafter"/>
</dbReference>
<dbReference type="InterPro" id="IPR051924">
    <property type="entry name" value="GST_Kappa/NadH"/>
</dbReference>
<dbReference type="InterPro" id="IPR044087">
    <property type="entry name" value="NahD-like"/>
</dbReference>
<feature type="domain" description="DSBA-like thioredoxin" evidence="3">
    <location>
        <begin position="6"/>
        <end position="194"/>
    </location>
</feature>
<dbReference type="RefSeq" id="WP_009539573.1">
    <property type="nucleotide sequence ID" value="NZ_ANHY01000005.1"/>
</dbReference>
<dbReference type="GO" id="GO:0004364">
    <property type="term" value="F:glutathione transferase activity"/>
    <property type="evidence" value="ECO:0007669"/>
    <property type="project" value="TreeGrafter"/>
</dbReference>
<gene>
    <name evidence="4" type="ORF">C882_3454</name>
</gene>
<evidence type="ECO:0000313" key="4">
    <source>
        <dbReference type="EMBL" id="EKV31704.1"/>
    </source>
</evidence>
<dbReference type="eggNOG" id="COG3917">
    <property type="taxonomic scope" value="Bacteria"/>
</dbReference>
<dbReference type="GO" id="GO:1901170">
    <property type="term" value="P:naphthalene catabolic process"/>
    <property type="evidence" value="ECO:0007669"/>
    <property type="project" value="InterPro"/>
</dbReference>
<evidence type="ECO:0000256" key="1">
    <source>
        <dbReference type="PIRNR" id="PIRNR006386"/>
    </source>
</evidence>
<proteinExistence type="inferred from homology"/>
<dbReference type="GO" id="GO:0018845">
    <property type="term" value="F:2-hydroxychromene-2-carboxylate isomerase activity"/>
    <property type="evidence" value="ECO:0007669"/>
    <property type="project" value="UniProtKB-UniRule"/>
</dbReference>
<dbReference type="STRING" id="1238182.C882_3454"/>
<protein>
    <recommendedName>
        <fullName evidence="1">2-hydroxychromene-2-carboxylate isomerase</fullName>
        <ecNumber evidence="1">5.99.1.4</ecNumber>
    </recommendedName>
</protein>
<dbReference type="GO" id="GO:0004602">
    <property type="term" value="F:glutathione peroxidase activity"/>
    <property type="evidence" value="ECO:0007669"/>
    <property type="project" value="TreeGrafter"/>
</dbReference>
<dbReference type="Gene3D" id="3.40.30.10">
    <property type="entry name" value="Glutaredoxin"/>
    <property type="match status" value="1"/>
</dbReference>
<evidence type="ECO:0000313" key="5">
    <source>
        <dbReference type="Proteomes" id="UP000009881"/>
    </source>
</evidence>
<dbReference type="CDD" id="cd03022">
    <property type="entry name" value="DsbA_HCCA_Iso"/>
    <property type="match status" value="1"/>
</dbReference>